<sequence length="97" mass="10230">MNERQGSAGRLAGYCASPAVGRGGSLAVDGGAALADSFQQCDGDYELAFQAYNKSFRPFIEDVQASAAQFGLEFLVPRTEEAIRARNSQPPSDIGLA</sequence>
<dbReference type="RefSeq" id="WP_161696169.1">
    <property type="nucleotide sequence ID" value="NZ_JAAAMU010000003.1"/>
</dbReference>
<gene>
    <name evidence="1" type="ORF">GT003_07895</name>
</gene>
<dbReference type="Gene3D" id="3.50.50.60">
    <property type="entry name" value="FAD/NAD(P)-binding domain"/>
    <property type="match status" value="1"/>
</dbReference>
<name>A0A7X4YM58_9BACL</name>
<dbReference type="AlphaFoldDB" id="A0A7X4YM58"/>
<accession>A0A7X4YM58</accession>
<organism evidence="1 2">
    <name type="scientific">Paenibacillus sacheonensis</name>
    <dbReference type="NCBI Taxonomy" id="742054"/>
    <lineage>
        <taxon>Bacteria</taxon>
        <taxon>Bacillati</taxon>
        <taxon>Bacillota</taxon>
        <taxon>Bacilli</taxon>
        <taxon>Bacillales</taxon>
        <taxon>Paenibacillaceae</taxon>
        <taxon>Paenibacillus</taxon>
    </lineage>
</organism>
<reference evidence="1 2" key="1">
    <citation type="submission" date="2020-01" db="EMBL/GenBank/DDBJ databases">
        <title>Paenibacillus soybeanensis sp. nov. isolated from the nodules of soybean (Glycine max(L.) Merr).</title>
        <authorList>
            <person name="Wang H."/>
        </authorList>
    </citation>
    <scope>NUCLEOTIDE SEQUENCE [LARGE SCALE GENOMIC DNA]</scope>
    <source>
        <strain evidence="1 2">DSM 23054</strain>
    </source>
</reference>
<dbReference type="InterPro" id="IPR051704">
    <property type="entry name" value="FAD_aromatic-hydroxylase"/>
</dbReference>
<dbReference type="OrthoDB" id="9766816at2"/>
<evidence type="ECO:0000313" key="2">
    <source>
        <dbReference type="Proteomes" id="UP000558113"/>
    </source>
</evidence>
<protein>
    <submittedName>
        <fullName evidence="1">Uncharacterized protein</fullName>
    </submittedName>
</protein>
<dbReference type="Proteomes" id="UP000558113">
    <property type="component" value="Unassembled WGS sequence"/>
</dbReference>
<comment type="caution">
    <text evidence="1">The sequence shown here is derived from an EMBL/GenBank/DDBJ whole genome shotgun (WGS) entry which is preliminary data.</text>
</comment>
<proteinExistence type="predicted"/>
<dbReference type="EMBL" id="JAAAMU010000003">
    <property type="protein sequence ID" value="NBC68906.1"/>
    <property type="molecule type" value="Genomic_DNA"/>
</dbReference>
<keyword evidence="2" id="KW-1185">Reference proteome</keyword>
<evidence type="ECO:0000313" key="1">
    <source>
        <dbReference type="EMBL" id="NBC68906.1"/>
    </source>
</evidence>
<dbReference type="InterPro" id="IPR036188">
    <property type="entry name" value="FAD/NAD-bd_sf"/>
</dbReference>
<dbReference type="SUPFAM" id="SSF51905">
    <property type="entry name" value="FAD/NAD(P)-binding domain"/>
    <property type="match status" value="1"/>
</dbReference>
<dbReference type="PANTHER" id="PTHR46865">
    <property type="entry name" value="OXIDOREDUCTASE-RELATED"/>
    <property type="match status" value="1"/>
</dbReference>